<reference evidence="2" key="1">
    <citation type="submission" date="2011-12" db="EMBL/GenBank/DDBJ databases">
        <title>Complete genome sequence of Streptomyces cattleya strain DSM 46488.</title>
        <authorList>
            <person name="Ou H.-Y."/>
            <person name="Li P."/>
            <person name="Zhao C."/>
            <person name="O'Hagan D."/>
            <person name="Deng Z."/>
        </authorList>
    </citation>
    <scope>NUCLEOTIDE SEQUENCE [LARGE SCALE GENOMIC DNA]</scope>
    <source>
        <strain evidence="2">ATCC 35852 / DSM 46488 / JCM 4925 / NBRC 14057 / NRRL 8057</strain>
        <plasmid evidence="2">Plasmid pSCATT</plasmid>
    </source>
</reference>
<protein>
    <submittedName>
        <fullName evidence="1">Uncharacterized protein</fullName>
    </submittedName>
</protein>
<accession>G8XD63</accession>
<evidence type="ECO:0000313" key="2">
    <source>
        <dbReference type="Proteomes" id="UP000007842"/>
    </source>
</evidence>
<dbReference type="Proteomes" id="UP000007842">
    <property type="component" value="Plasmid pSCATT"/>
</dbReference>
<gene>
    <name evidence="1" type="ordered locus">SCATT_p08160</name>
</gene>
<organism evidence="1 2">
    <name type="scientific">Streptantibioticus cattleyicolor (strain ATCC 35852 / DSM 46488 / JCM 4925 / NBRC 14057 / NRRL 8057)</name>
    <name type="common">Streptomyces cattleya</name>
    <dbReference type="NCBI Taxonomy" id="1003195"/>
    <lineage>
        <taxon>Bacteria</taxon>
        <taxon>Bacillati</taxon>
        <taxon>Actinomycetota</taxon>
        <taxon>Actinomycetes</taxon>
        <taxon>Kitasatosporales</taxon>
        <taxon>Streptomycetaceae</taxon>
        <taxon>Streptantibioticus</taxon>
    </lineage>
</organism>
<geneLocation type="plasmid" evidence="1 2">
    <name>pSCATT</name>
</geneLocation>
<name>G8XD63_STREN</name>
<keyword evidence="2" id="KW-1185">Reference proteome</keyword>
<dbReference type="KEGG" id="scy:SCATT_p08160"/>
<dbReference type="HOGENOM" id="CLU_3297002_0_0_11"/>
<dbReference type="AlphaFoldDB" id="G8XD63"/>
<sequence>MLKWREDDTATDEPRHAFLTRSTGTSSWWQLTGWTFRRLR</sequence>
<dbReference type="PATRIC" id="fig|1003195.29.peg.6611"/>
<keyword evidence="1" id="KW-0614">Plasmid</keyword>
<evidence type="ECO:0000313" key="1">
    <source>
        <dbReference type="EMBL" id="AEW99009.1"/>
    </source>
</evidence>
<proteinExistence type="predicted"/>
<dbReference type="EMBL" id="CP003229">
    <property type="protein sequence ID" value="AEW99009.1"/>
    <property type="molecule type" value="Genomic_DNA"/>
</dbReference>